<dbReference type="GeneID" id="38117582"/>
<name>A0A3D8RKQ9_9EURO</name>
<accession>A0A3D8RKQ9</accession>
<dbReference type="RefSeq" id="XP_026602318.1">
    <property type="nucleotide sequence ID" value="XM_026749228.1"/>
</dbReference>
<sequence>MPSPSLNTGVLTLTTEAPRKDNPIASWGLYAVHHTDFQTVTLEVPQVDDGHPLLEYCNTGAKSVAYELSLSDGQAQVQPSGMPQWARWWLDCVRSSTKRVDGDRTTLCLFLPTRAGYLARNDILQLRTAGWDKVIQVFCRDQPETAIKSISTTDSREWLQRSFASAIGGIQLKVSHDLVKEGGVLNQLSHRLAGPLVLDCEAVPRRIALVNGGYNLALRERLFRAAAGLRMTLVIIDQPGHWLQRRREALGVPIEFLPVDMTIDSELPERILAALQADKIPIDGITSLADRYLEATARVAERLALPTQSSKTIATTVNKELLRAFSPLPQIGQSIDQSPPTIVKPSSGSGSFGIFLCRDGEERIAAERRLRALGKEPLAEIYIEGPEVDVNVVLHNGRVLLTEISDNLPTTAEGFPSKFSEKSWVETGSMFPSNLSSNELALLTDNVTSLLLRLGFHTGVFHCEARVQHSASTYRTTKSAFPRLTTASRPCSTPPPEVTVIEVNCRAPGAKAAEGSMYSTGVDYYALQLLSACNDNDRFCALATPFSDQLGWWGSGYIPAERGGKVTMEVTFEDLERSSAELMANVVRWTLFYQDGDRIEDPCLTGKTHWLAWFLVHSDVSRCHLENILEQVRKALRFDIA</sequence>
<keyword evidence="1" id="KW-0436">Ligase</keyword>
<gene>
    <name evidence="6" type="ORF">DSM5745_07212</name>
</gene>
<evidence type="ECO:0000256" key="3">
    <source>
        <dbReference type="ARBA" id="ARBA00022840"/>
    </source>
</evidence>
<feature type="domain" description="ATP-grasp" evidence="5">
    <location>
        <begin position="297"/>
        <end position="533"/>
    </location>
</feature>
<keyword evidence="2 4" id="KW-0547">Nucleotide-binding</keyword>
<keyword evidence="3 4" id="KW-0067">ATP-binding</keyword>
<dbReference type="Proteomes" id="UP000256690">
    <property type="component" value="Unassembled WGS sequence"/>
</dbReference>
<protein>
    <recommendedName>
        <fullName evidence="5">ATP-grasp domain-containing protein</fullName>
    </recommendedName>
</protein>
<dbReference type="STRING" id="1810919.A0A3D8RKQ9"/>
<evidence type="ECO:0000259" key="5">
    <source>
        <dbReference type="PROSITE" id="PS50975"/>
    </source>
</evidence>
<keyword evidence="7" id="KW-1185">Reference proteome</keyword>
<dbReference type="Gene3D" id="3.30.470.20">
    <property type="entry name" value="ATP-grasp fold, B domain"/>
    <property type="match status" value="1"/>
</dbReference>
<dbReference type="OrthoDB" id="434648at2759"/>
<dbReference type="GO" id="GO:0016874">
    <property type="term" value="F:ligase activity"/>
    <property type="evidence" value="ECO:0007669"/>
    <property type="project" value="UniProtKB-KW"/>
</dbReference>
<dbReference type="Gene3D" id="3.40.50.20">
    <property type="match status" value="1"/>
</dbReference>
<dbReference type="Pfam" id="PF13535">
    <property type="entry name" value="ATP-grasp_4"/>
    <property type="match status" value="1"/>
</dbReference>
<proteinExistence type="predicted"/>
<evidence type="ECO:0000313" key="6">
    <source>
        <dbReference type="EMBL" id="RDW74550.1"/>
    </source>
</evidence>
<evidence type="ECO:0000256" key="1">
    <source>
        <dbReference type="ARBA" id="ARBA00022598"/>
    </source>
</evidence>
<dbReference type="InterPro" id="IPR041472">
    <property type="entry name" value="BL00235/CARNS1_N"/>
</dbReference>
<dbReference type="GO" id="GO:0005524">
    <property type="term" value="F:ATP binding"/>
    <property type="evidence" value="ECO:0007669"/>
    <property type="project" value="UniProtKB-UniRule"/>
</dbReference>
<comment type="caution">
    <text evidence="6">The sequence shown here is derived from an EMBL/GenBank/DDBJ whole genome shotgun (WGS) entry which is preliminary data.</text>
</comment>
<evidence type="ECO:0000256" key="4">
    <source>
        <dbReference type="PROSITE-ProRule" id="PRU00409"/>
    </source>
</evidence>
<dbReference type="InterPro" id="IPR052032">
    <property type="entry name" value="ATP-dep_AA_Ligase"/>
</dbReference>
<dbReference type="PANTHER" id="PTHR43585">
    <property type="entry name" value="FUMIPYRROLE BIOSYNTHESIS PROTEIN C"/>
    <property type="match status" value="1"/>
</dbReference>
<reference evidence="6 7" key="1">
    <citation type="journal article" date="2018" name="IMA Fungus">
        <title>IMA Genome-F 9: Draft genome sequence of Annulohypoxylon stygium, Aspergillus mulundensis, Berkeleyomyces basicola (syn. Thielaviopsis basicola), Ceratocystis smalleyi, two Cercospora beticola strains, Coleophoma cylindrospora, Fusarium fracticaudum, Phialophora cf. hyalina, and Morchella septimelata.</title>
        <authorList>
            <person name="Wingfield B.D."/>
            <person name="Bills G.F."/>
            <person name="Dong Y."/>
            <person name="Huang W."/>
            <person name="Nel W.J."/>
            <person name="Swalarsk-Parry B.S."/>
            <person name="Vaghefi N."/>
            <person name="Wilken P.M."/>
            <person name="An Z."/>
            <person name="de Beer Z.W."/>
            <person name="De Vos L."/>
            <person name="Chen L."/>
            <person name="Duong T.A."/>
            <person name="Gao Y."/>
            <person name="Hammerbacher A."/>
            <person name="Kikkert J.R."/>
            <person name="Li Y."/>
            <person name="Li H."/>
            <person name="Li K."/>
            <person name="Li Q."/>
            <person name="Liu X."/>
            <person name="Ma X."/>
            <person name="Naidoo K."/>
            <person name="Pethybridge S.J."/>
            <person name="Sun J."/>
            <person name="Steenkamp E.T."/>
            <person name="van der Nest M.A."/>
            <person name="van Wyk S."/>
            <person name="Wingfield M.J."/>
            <person name="Xiong C."/>
            <person name="Yue Q."/>
            <person name="Zhang X."/>
        </authorList>
    </citation>
    <scope>NUCLEOTIDE SEQUENCE [LARGE SCALE GENOMIC DNA]</scope>
    <source>
        <strain evidence="6 7">DSM 5745</strain>
    </source>
</reference>
<dbReference type="InterPro" id="IPR011761">
    <property type="entry name" value="ATP-grasp"/>
</dbReference>
<evidence type="ECO:0000256" key="2">
    <source>
        <dbReference type="ARBA" id="ARBA00022741"/>
    </source>
</evidence>
<organism evidence="6 7">
    <name type="scientific">Aspergillus mulundensis</name>
    <dbReference type="NCBI Taxonomy" id="1810919"/>
    <lineage>
        <taxon>Eukaryota</taxon>
        <taxon>Fungi</taxon>
        <taxon>Dikarya</taxon>
        <taxon>Ascomycota</taxon>
        <taxon>Pezizomycotina</taxon>
        <taxon>Eurotiomycetes</taxon>
        <taxon>Eurotiomycetidae</taxon>
        <taxon>Eurotiales</taxon>
        <taxon>Aspergillaceae</taxon>
        <taxon>Aspergillus</taxon>
        <taxon>Aspergillus subgen. Nidulantes</taxon>
    </lineage>
</organism>
<dbReference type="PANTHER" id="PTHR43585:SF2">
    <property type="entry name" value="ATP-GRASP ENZYME FSQD"/>
    <property type="match status" value="1"/>
</dbReference>
<dbReference type="EMBL" id="PVWQ01000008">
    <property type="protein sequence ID" value="RDW74550.1"/>
    <property type="molecule type" value="Genomic_DNA"/>
</dbReference>
<dbReference type="GO" id="GO:0046872">
    <property type="term" value="F:metal ion binding"/>
    <property type="evidence" value="ECO:0007669"/>
    <property type="project" value="InterPro"/>
</dbReference>
<dbReference type="SUPFAM" id="SSF56059">
    <property type="entry name" value="Glutathione synthetase ATP-binding domain-like"/>
    <property type="match status" value="1"/>
</dbReference>
<dbReference type="AlphaFoldDB" id="A0A3D8RKQ9"/>
<evidence type="ECO:0000313" key="7">
    <source>
        <dbReference type="Proteomes" id="UP000256690"/>
    </source>
</evidence>
<dbReference type="PROSITE" id="PS50975">
    <property type="entry name" value="ATP_GRASP"/>
    <property type="match status" value="1"/>
</dbReference>
<dbReference type="Pfam" id="PF18130">
    <property type="entry name" value="ATPgrasp_N"/>
    <property type="match status" value="1"/>
</dbReference>